<dbReference type="Gene3D" id="2.30.110.10">
    <property type="entry name" value="Electron Transport, Fmn-binding Protein, Chain A"/>
    <property type="match status" value="1"/>
</dbReference>
<dbReference type="InterPro" id="IPR012349">
    <property type="entry name" value="Split_barrel_FMN-bd"/>
</dbReference>
<accession>A0A7C1AZC4</accession>
<dbReference type="SUPFAM" id="SSF141371">
    <property type="entry name" value="PilZ domain-like"/>
    <property type="match status" value="2"/>
</dbReference>
<proteinExistence type="predicted"/>
<dbReference type="Pfam" id="PF07238">
    <property type="entry name" value="PilZ"/>
    <property type="match status" value="1"/>
</dbReference>
<dbReference type="EMBL" id="DQZW01000343">
    <property type="protein sequence ID" value="HDL90682.1"/>
    <property type="molecule type" value="Genomic_DNA"/>
</dbReference>
<dbReference type="Proteomes" id="UP000886355">
    <property type="component" value="Unassembled WGS sequence"/>
</dbReference>
<feature type="domain" description="PilZ" evidence="1">
    <location>
        <begin position="98"/>
        <end position="201"/>
    </location>
</feature>
<gene>
    <name evidence="2" type="ORF">ENG14_07240</name>
</gene>
<reference evidence="2" key="1">
    <citation type="journal article" date="2020" name="mSystems">
        <title>Genome- and Community-Level Interaction Insights into Carbon Utilization and Element Cycling Functions of Hydrothermarchaeota in Hydrothermal Sediment.</title>
        <authorList>
            <person name="Zhou Z."/>
            <person name="Liu Y."/>
            <person name="Xu W."/>
            <person name="Pan J."/>
            <person name="Luo Z.H."/>
            <person name="Li M."/>
        </authorList>
    </citation>
    <scope>NUCLEOTIDE SEQUENCE [LARGE SCALE GENOMIC DNA]</scope>
    <source>
        <strain evidence="2">HyVt-19</strain>
    </source>
</reference>
<organism evidence="2">
    <name type="scientific">Thermodesulforhabdus norvegica</name>
    <dbReference type="NCBI Taxonomy" id="39841"/>
    <lineage>
        <taxon>Bacteria</taxon>
        <taxon>Pseudomonadati</taxon>
        <taxon>Thermodesulfobacteriota</taxon>
        <taxon>Syntrophobacteria</taxon>
        <taxon>Syntrophobacterales</taxon>
        <taxon>Thermodesulforhabdaceae</taxon>
        <taxon>Thermodesulforhabdus</taxon>
    </lineage>
</organism>
<dbReference type="AlphaFoldDB" id="A0A7C1AZC4"/>
<dbReference type="GO" id="GO:0035438">
    <property type="term" value="F:cyclic-di-GMP binding"/>
    <property type="evidence" value="ECO:0007669"/>
    <property type="project" value="InterPro"/>
</dbReference>
<evidence type="ECO:0000313" key="2">
    <source>
        <dbReference type="EMBL" id="HDL90682.1"/>
    </source>
</evidence>
<comment type="caution">
    <text evidence="2">The sequence shown here is derived from an EMBL/GenBank/DDBJ whole genome shotgun (WGS) entry which is preliminary data.</text>
</comment>
<dbReference type="InterPro" id="IPR009875">
    <property type="entry name" value="PilZ_domain"/>
</dbReference>
<protein>
    <submittedName>
        <fullName evidence="2">PilZ domain-containing protein</fullName>
    </submittedName>
</protein>
<dbReference type="Gene3D" id="2.40.10.220">
    <property type="entry name" value="predicted glycosyltransferase like domains"/>
    <property type="match status" value="1"/>
</dbReference>
<name>A0A7C1AZC4_9BACT</name>
<sequence length="209" mass="24004">MEKLPLEIEQVIYVKPLRESGSPHKARSQVVGARHGEFVIINEPKIYISDHLISIVEGELECYLENDGEVYIFRSFLRKVIEDGLAFIDYPRSFEVKQLRKYFRVRVNLEARAHLARLREVFSGVVQDISKGGCRLVLDSLIVVPLNAELTLDFVLPNNVAVNGITGRAKSVKYDRLHQHTVIGVQFTGPKREVEKIRDFCEMCEFFKV</sequence>
<evidence type="ECO:0000259" key="1">
    <source>
        <dbReference type="Pfam" id="PF07238"/>
    </source>
</evidence>